<feature type="region of interest" description="Disordered" evidence="1">
    <location>
        <begin position="205"/>
        <end position="238"/>
    </location>
</feature>
<evidence type="ECO:0008006" key="4">
    <source>
        <dbReference type="Google" id="ProtNLM"/>
    </source>
</evidence>
<feature type="region of interest" description="Disordered" evidence="1">
    <location>
        <begin position="353"/>
        <end position="395"/>
    </location>
</feature>
<evidence type="ECO:0000256" key="1">
    <source>
        <dbReference type="SAM" id="MobiDB-lite"/>
    </source>
</evidence>
<feature type="compositionally biased region" description="Polar residues" evidence="1">
    <location>
        <begin position="353"/>
        <end position="364"/>
    </location>
</feature>
<reference evidence="2 3" key="1">
    <citation type="submission" date="2017-10" db="EMBL/GenBank/DDBJ databases">
        <title>Sequencing the genomes of 1000 actinobacteria strains.</title>
        <authorList>
            <person name="Klenk H.-P."/>
        </authorList>
    </citation>
    <scope>NUCLEOTIDE SEQUENCE [LARGE SCALE GENOMIC DNA]</scope>
    <source>
        <strain evidence="2 3">DSM 21801</strain>
    </source>
</reference>
<proteinExistence type="predicted"/>
<dbReference type="EMBL" id="PDJD01000001">
    <property type="protein sequence ID" value="PFG21264.1"/>
    <property type="molecule type" value="Genomic_DNA"/>
</dbReference>
<gene>
    <name evidence="2" type="ORF">ATL40_2889</name>
</gene>
<name>A0A2A9D3M7_9MICO</name>
<dbReference type="AlphaFoldDB" id="A0A2A9D3M7"/>
<dbReference type="Proteomes" id="UP000224915">
    <property type="component" value="Unassembled WGS sequence"/>
</dbReference>
<comment type="caution">
    <text evidence="2">The sequence shown here is derived from an EMBL/GenBank/DDBJ whole genome shotgun (WGS) entry which is preliminary data.</text>
</comment>
<evidence type="ECO:0000313" key="2">
    <source>
        <dbReference type="EMBL" id="PFG21264.1"/>
    </source>
</evidence>
<sequence>MAAGGSNAQPHAPSCILRLDPTILPTSTSGDPFGVDTPKETCVVPPKRLRRVRREAEKSPLAIAMAIPQGSQRVQRASTWLTLVNDRATRENLRGDRLATIAAVARCLLAHTDASYTTRPGWQALMGASGRSRRTVARALATLRAWGLLGIVATGRRGCFAPGGHLARSRSLRTPVVNSATDPINEAAVYVLAEPARARSMMRAPESVDANGTPPRKGLVLPPPARAREHSPQSNAEPLRGHHITAAQARRRDPVLRHRPGHWWPSGVTTDGQAAALRASHELGVRLPVLRSISSKHVRSILRPFVEAGWTVGDILIAIDVRPGDARWHHDGATGVGNVGTWLAYRLRHWTSNGTPRRSPSQRITQERAQRTAEHRAQRTAEHRAQREREAQVKPASPAFVADITCCLLLRRRTGMWQEESS</sequence>
<protein>
    <recommendedName>
        <fullName evidence="4">Helix-turn-helix protein</fullName>
    </recommendedName>
</protein>
<evidence type="ECO:0000313" key="3">
    <source>
        <dbReference type="Proteomes" id="UP000224915"/>
    </source>
</evidence>
<organism evidence="2 3">
    <name type="scientific">Serinibacter salmoneus</name>
    <dbReference type="NCBI Taxonomy" id="556530"/>
    <lineage>
        <taxon>Bacteria</taxon>
        <taxon>Bacillati</taxon>
        <taxon>Actinomycetota</taxon>
        <taxon>Actinomycetes</taxon>
        <taxon>Micrococcales</taxon>
        <taxon>Beutenbergiaceae</taxon>
        <taxon>Serinibacter</taxon>
    </lineage>
</organism>
<feature type="compositionally biased region" description="Basic and acidic residues" evidence="1">
    <location>
        <begin position="365"/>
        <end position="392"/>
    </location>
</feature>
<accession>A0A2A9D3M7</accession>
<keyword evidence="3" id="KW-1185">Reference proteome</keyword>